<evidence type="ECO:0000313" key="2">
    <source>
        <dbReference type="Proteomes" id="UP000297609"/>
    </source>
</evidence>
<sequence>MNLKNGMILKYLRNALLIVSISILNFNCDFVGTVPIENTRDSEMMMELSFDHCLKELPSCFERPGMLRNSESRNPEWEENIETYLSFKNCKLYLTIPKESTFFITNVLNRSNTSCLPIMSKIKYGNKVGFVEIVGDEILNSFESKNGFNFHFKIPKQNAFRNE</sequence>
<dbReference type="Proteomes" id="UP000297609">
    <property type="component" value="Unassembled WGS sequence"/>
</dbReference>
<dbReference type="EMBL" id="RQGG01000037">
    <property type="protein sequence ID" value="TGL49883.1"/>
    <property type="molecule type" value="Genomic_DNA"/>
</dbReference>
<comment type="caution">
    <text evidence="1">The sequence shown here is derived from an EMBL/GenBank/DDBJ whole genome shotgun (WGS) entry which is preliminary data.</text>
</comment>
<evidence type="ECO:0000313" key="1">
    <source>
        <dbReference type="EMBL" id="TGL49883.1"/>
    </source>
</evidence>
<protein>
    <submittedName>
        <fullName evidence="1">Uncharacterized protein</fullName>
    </submittedName>
</protein>
<reference evidence="1" key="1">
    <citation type="journal article" date="2019" name="PLoS Negl. Trop. Dis.">
        <title>Revisiting the worldwide diversity of Leptospira species in the environment.</title>
        <authorList>
            <person name="Vincent A.T."/>
            <person name="Schiettekatte O."/>
            <person name="Bourhy P."/>
            <person name="Veyrier F.J."/>
            <person name="Picardeau M."/>
        </authorList>
    </citation>
    <scope>NUCLEOTIDE SEQUENCE [LARGE SCALE GENOMIC DNA]</scope>
    <source>
        <strain evidence="1">201702454</strain>
    </source>
</reference>
<accession>A0A4R9JPL0</accession>
<proteinExistence type="predicted"/>
<dbReference type="RefSeq" id="WP_135620262.1">
    <property type="nucleotide sequence ID" value="NZ_RQGG01000037.1"/>
</dbReference>
<organism evidence="1 2">
    <name type="scientific">Leptospira kemamanensis</name>
    <dbReference type="NCBI Taxonomy" id="2484942"/>
    <lineage>
        <taxon>Bacteria</taxon>
        <taxon>Pseudomonadati</taxon>
        <taxon>Spirochaetota</taxon>
        <taxon>Spirochaetia</taxon>
        <taxon>Leptospirales</taxon>
        <taxon>Leptospiraceae</taxon>
        <taxon>Leptospira</taxon>
    </lineage>
</organism>
<keyword evidence="2" id="KW-1185">Reference proteome</keyword>
<dbReference type="OrthoDB" id="346128at2"/>
<gene>
    <name evidence="1" type="ORF">EHQ59_13930</name>
</gene>
<name>A0A4R9JPL0_9LEPT</name>
<dbReference type="AlphaFoldDB" id="A0A4R9JPL0"/>